<sequence length="186" mass="20077">MSRATDYRYQDEVITVPADQPPDLHDASRKAKDDGMTHLILDGQVFTTDRCGEQTITATGKQIDAWYWGETDEHGGNAQVLSAPTGFPLWVSDVETGSVHDLTAAHKHVLGRLPTGSADAGDGGYTGAGRRTHAGQAALRWPGARCRQLRHFDDLQSLWTQAGLIAEANLRRSPVSGSTRLSLATA</sequence>
<keyword evidence="5" id="KW-1185">Reference proteome</keyword>
<name>A0A3E0GV54_9PSEU</name>
<evidence type="ECO:0000313" key="5">
    <source>
        <dbReference type="Proteomes" id="UP000256269"/>
    </source>
</evidence>
<dbReference type="Proteomes" id="UP000256269">
    <property type="component" value="Unassembled WGS sequence"/>
</dbReference>
<evidence type="ECO:0000256" key="2">
    <source>
        <dbReference type="ARBA" id="ARBA00022723"/>
    </source>
</evidence>
<evidence type="ECO:0000259" key="3">
    <source>
        <dbReference type="Pfam" id="PF13359"/>
    </source>
</evidence>
<dbReference type="GO" id="GO:0004519">
    <property type="term" value="F:endonuclease activity"/>
    <property type="evidence" value="ECO:0007669"/>
    <property type="project" value="UniProtKB-KW"/>
</dbReference>
<accession>A0A3E0GV54</accession>
<feature type="domain" description="DDE Tnp4" evidence="3">
    <location>
        <begin position="60"/>
        <end position="130"/>
    </location>
</feature>
<evidence type="ECO:0000313" key="4">
    <source>
        <dbReference type="EMBL" id="REH26979.1"/>
    </source>
</evidence>
<comment type="cofactor">
    <cofactor evidence="1">
        <name>a divalent metal cation</name>
        <dbReference type="ChEBI" id="CHEBI:60240"/>
    </cofactor>
</comment>
<keyword evidence="4" id="KW-0255">Endonuclease</keyword>
<evidence type="ECO:0000256" key="1">
    <source>
        <dbReference type="ARBA" id="ARBA00001968"/>
    </source>
</evidence>
<keyword evidence="2" id="KW-0479">Metal-binding</keyword>
<dbReference type="GO" id="GO:0046872">
    <property type="term" value="F:metal ion binding"/>
    <property type="evidence" value="ECO:0007669"/>
    <property type="project" value="UniProtKB-KW"/>
</dbReference>
<dbReference type="Pfam" id="PF13359">
    <property type="entry name" value="DDE_Tnp_4"/>
    <property type="match status" value="1"/>
</dbReference>
<keyword evidence="4" id="KW-0378">Hydrolase</keyword>
<dbReference type="InterPro" id="IPR027806">
    <property type="entry name" value="HARBI1_dom"/>
</dbReference>
<organism evidence="4 5">
    <name type="scientific">Kutzneria buriramensis</name>
    <dbReference type="NCBI Taxonomy" id="1045776"/>
    <lineage>
        <taxon>Bacteria</taxon>
        <taxon>Bacillati</taxon>
        <taxon>Actinomycetota</taxon>
        <taxon>Actinomycetes</taxon>
        <taxon>Pseudonocardiales</taxon>
        <taxon>Pseudonocardiaceae</taxon>
        <taxon>Kutzneria</taxon>
    </lineage>
</organism>
<keyword evidence="4" id="KW-0540">Nuclease</keyword>
<dbReference type="EMBL" id="QUNO01000031">
    <property type="protein sequence ID" value="REH26979.1"/>
    <property type="molecule type" value="Genomic_DNA"/>
</dbReference>
<comment type="caution">
    <text evidence="4">The sequence shown here is derived from an EMBL/GenBank/DDBJ whole genome shotgun (WGS) entry which is preliminary data.</text>
</comment>
<proteinExistence type="predicted"/>
<protein>
    <submittedName>
        <fullName evidence="4">DDE superfamily endonuclease</fullName>
    </submittedName>
</protein>
<gene>
    <name evidence="4" type="ORF">BCF44_13134</name>
</gene>
<dbReference type="AlphaFoldDB" id="A0A3E0GV54"/>
<reference evidence="4 5" key="1">
    <citation type="submission" date="2018-08" db="EMBL/GenBank/DDBJ databases">
        <title>Genomic Encyclopedia of Archaeal and Bacterial Type Strains, Phase II (KMG-II): from individual species to whole genera.</title>
        <authorList>
            <person name="Goeker M."/>
        </authorList>
    </citation>
    <scope>NUCLEOTIDE SEQUENCE [LARGE SCALE GENOMIC DNA]</scope>
    <source>
        <strain evidence="4 5">DSM 45791</strain>
    </source>
</reference>